<organism evidence="2 3">
    <name type="scientific">Bradyrhizobium centrolobii</name>
    <dbReference type="NCBI Taxonomy" id="1505087"/>
    <lineage>
        <taxon>Bacteria</taxon>
        <taxon>Pseudomonadati</taxon>
        <taxon>Pseudomonadota</taxon>
        <taxon>Alphaproteobacteria</taxon>
        <taxon>Hyphomicrobiales</taxon>
        <taxon>Nitrobacteraceae</taxon>
        <taxon>Bradyrhizobium</taxon>
    </lineage>
</organism>
<gene>
    <name evidence="2" type="ORF">AYJ54_00700</name>
</gene>
<feature type="compositionally biased region" description="Basic and acidic residues" evidence="1">
    <location>
        <begin position="112"/>
        <end position="143"/>
    </location>
</feature>
<feature type="compositionally biased region" description="Basic and acidic residues" evidence="1">
    <location>
        <begin position="58"/>
        <end position="75"/>
    </location>
</feature>
<name>A0A176YGM5_9BRAD</name>
<dbReference type="Proteomes" id="UP000076959">
    <property type="component" value="Unassembled WGS sequence"/>
</dbReference>
<dbReference type="RefSeq" id="WP_063703554.1">
    <property type="nucleotide sequence ID" value="NZ_LUUB01000079.1"/>
</dbReference>
<evidence type="ECO:0000256" key="1">
    <source>
        <dbReference type="SAM" id="MobiDB-lite"/>
    </source>
</evidence>
<dbReference type="OrthoDB" id="8203987at2"/>
<feature type="compositionally biased region" description="Low complexity" evidence="1">
    <location>
        <begin position="45"/>
        <end position="55"/>
    </location>
</feature>
<accession>A0A176YGM5</accession>
<evidence type="ECO:0000313" key="3">
    <source>
        <dbReference type="Proteomes" id="UP000076959"/>
    </source>
</evidence>
<dbReference type="STRING" id="1505087.AYJ54_00700"/>
<keyword evidence="3" id="KW-1185">Reference proteome</keyword>
<feature type="region of interest" description="Disordered" evidence="1">
    <location>
        <begin position="1"/>
        <end position="24"/>
    </location>
</feature>
<feature type="region of interest" description="Disordered" evidence="1">
    <location>
        <begin position="39"/>
        <end position="143"/>
    </location>
</feature>
<comment type="caution">
    <text evidence="2">The sequence shown here is derived from an EMBL/GenBank/DDBJ whole genome shotgun (WGS) entry which is preliminary data.</text>
</comment>
<proteinExistence type="predicted"/>
<dbReference type="EMBL" id="LUUB01000079">
    <property type="protein sequence ID" value="OAF05457.1"/>
    <property type="molecule type" value="Genomic_DNA"/>
</dbReference>
<evidence type="ECO:0000313" key="2">
    <source>
        <dbReference type="EMBL" id="OAF05457.1"/>
    </source>
</evidence>
<dbReference type="AlphaFoldDB" id="A0A176YGM5"/>
<reference evidence="2 3" key="1">
    <citation type="submission" date="2016-03" db="EMBL/GenBank/DDBJ databases">
        <title>Draft Genome Sequence of the Strain BR 10245 (Bradyrhizobium sp.) isolated from nodules of Centrolobium paraense.</title>
        <authorList>
            <person name="Simoes-Araujo J.L.Sr."/>
            <person name="Barauna A.C."/>
            <person name="Silva K."/>
            <person name="Zilli J.E."/>
        </authorList>
    </citation>
    <scope>NUCLEOTIDE SEQUENCE [LARGE SCALE GENOMIC DNA]</scope>
    <source>
        <strain evidence="2 3">BR 10245</strain>
    </source>
</reference>
<sequence length="359" mass="39934">MSTENAAAGGELEPAPVIGAPTLDLDTEYSVEQAVADFQKKKNAPAESAEPATAETESEAKAEDAAPPEEVHGEDEGADPAAEPPIERPKSWTEAEDAEWKATPRALQQKIVARELERDSNLRRAQNEAADARKAAEADQAKWKQEREQYVSKQSAYTQALETALQNEFGDIQTMNDVRKLQAEDPFRFQQWQLRQMELGHAKAEERANEQRTLQERQSKRTVYETEQNKRLIELVPDMADVKKSVEIRERAVATLTNDLELSMDQLTRWLQDDIGHEILSNAGIQKMIYEFMKQKEVKAAPAKALTKPVPAVQKPGVSAPKGAQAAESVQALRTKLNGSGSVEDAFALYQAKRRRSAS</sequence>
<feature type="compositionally biased region" description="Basic and acidic residues" evidence="1">
    <location>
        <begin position="85"/>
        <end position="102"/>
    </location>
</feature>
<protein>
    <submittedName>
        <fullName evidence="2">Uncharacterized protein</fullName>
    </submittedName>
</protein>